<keyword evidence="3" id="KW-1185">Reference proteome</keyword>
<dbReference type="PANTHER" id="PTHR43179:SF7">
    <property type="entry name" value="RHAMNOSYLTRANSFERASE WBBL"/>
    <property type="match status" value="1"/>
</dbReference>
<evidence type="ECO:0000259" key="1">
    <source>
        <dbReference type="Pfam" id="PF00535"/>
    </source>
</evidence>
<evidence type="ECO:0000313" key="2">
    <source>
        <dbReference type="EMBL" id="MBK1879500.1"/>
    </source>
</evidence>
<name>A0A934VSY2_9BACT</name>
<feature type="domain" description="Glycosyltransferase 2-like" evidence="1">
    <location>
        <begin position="16"/>
        <end position="112"/>
    </location>
</feature>
<dbReference type="EMBL" id="JAENIL010000049">
    <property type="protein sequence ID" value="MBK1879500.1"/>
    <property type="molecule type" value="Genomic_DNA"/>
</dbReference>
<dbReference type="InterPro" id="IPR029044">
    <property type="entry name" value="Nucleotide-diphossugar_trans"/>
</dbReference>
<organism evidence="2 3">
    <name type="scientific">Pelagicoccus mobilis</name>
    <dbReference type="NCBI Taxonomy" id="415221"/>
    <lineage>
        <taxon>Bacteria</taxon>
        <taxon>Pseudomonadati</taxon>
        <taxon>Verrucomicrobiota</taxon>
        <taxon>Opitutia</taxon>
        <taxon>Puniceicoccales</taxon>
        <taxon>Pelagicoccaceae</taxon>
        <taxon>Pelagicoccus</taxon>
    </lineage>
</organism>
<sequence>MKEVDLHVSWNADAIPEDFATNFPFPIHFHHIRPYHFASNNNALAEFAQGDYLLFINDDVVLDDNVLLPCLERLQNQKIGLVSINLRYRNETVQHAGIYFREDGTPYHRYKHAVHYSDPRVKDVEIVPAVTGAFILVRKDEFAKVKFDENFEIAGEDIVFSLEFKRTIKKSILYCGNLTALHAENETRRVTKQRLTPPHDLQRIRNCYFEVKPENQDFRKILKLRVVTEKEGWIMHRKASEITKHIPNSVINEDMLDAHVHYYINYGFFQKRPKNGLVVANFTHYDPDGLGNKFFEVAQEVDHCVSVSNLTTELLVNGGIPPTKITTIPVGADSSFKPKLTLGVVGRVYPGGRKGESLVKELIKDESLLSKLQIVSTNDSWGVEVWNLPTMQDFYRSIDYLLVPATIEGGPVPFMEALACGTLSIAPRIGVVPEFPHIPYETGNLDSLKETLSELVFQHDVRNEPLISKIRNLNWENWANSHIALFMKLITKVNEQ</sequence>
<dbReference type="PANTHER" id="PTHR43179">
    <property type="entry name" value="RHAMNOSYLTRANSFERASE WBBL"/>
    <property type="match status" value="1"/>
</dbReference>
<dbReference type="Gene3D" id="3.40.50.2000">
    <property type="entry name" value="Glycogen Phosphorylase B"/>
    <property type="match status" value="1"/>
</dbReference>
<dbReference type="AlphaFoldDB" id="A0A934VSY2"/>
<proteinExistence type="predicted"/>
<dbReference type="InterPro" id="IPR001173">
    <property type="entry name" value="Glyco_trans_2-like"/>
</dbReference>
<gene>
    <name evidence="2" type="ORF">JIN87_21625</name>
</gene>
<protein>
    <submittedName>
        <fullName evidence="2">Glycosyltransferase</fullName>
    </submittedName>
</protein>
<comment type="caution">
    <text evidence="2">The sequence shown here is derived from an EMBL/GenBank/DDBJ whole genome shotgun (WGS) entry which is preliminary data.</text>
</comment>
<dbReference type="Gene3D" id="3.90.550.10">
    <property type="entry name" value="Spore Coat Polysaccharide Biosynthesis Protein SpsA, Chain A"/>
    <property type="match status" value="1"/>
</dbReference>
<reference evidence="2" key="1">
    <citation type="submission" date="2021-01" db="EMBL/GenBank/DDBJ databases">
        <title>Modified the classification status of verrucomicrobia.</title>
        <authorList>
            <person name="Feng X."/>
        </authorList>
    </citation>
    <scope>NUCLEOTIDE SEQUENCE</scope>
    <source>
        <strain evidence="2">KCTC 13126</strain>
    </source>
</reference>
<dbReference type="Pfam" id="PF00535">
    <property type="entry name" value="Glycos_transf_2"/>
    <property type="match status" value="1"/>
</dbReference>
<dbReference type="RefSeq" id="WP_200357712.1">
    <property type="nucleotide sequence ID" value="NZ_JAENIL010000049.1"/>
</dbReference>
<accession>A0A934VSY2</accession>
<dbReference type="SUPFAM" id="SSF53756">
    <property type="entry name" value="UDP-Glycosyltransferase/glycogen phosphorylase"/>
    <property type="match status" value="1"/>
</dbReference>
<dbReference type="SUPFAM" id="SSF53448">
    <property type="entry name" value="Nucleotide-diphospho-sugar transferases"/>
    <property type="match status" value="1"/>
</dbReference>
<dbReference type="Proteomes" id="UP000617628">
    <property type="component" value="Unassembled WGS sequence"/>
</dbReference>
<evidence type="ECO:0000313" key="3">
    <source>
        <dbReference type="Proteomes" id="UP000617628"/>
    </source>
</evidence>